<dbReference type="GO" id="GO:0005615">
    <property type="term" value="C:extracellular space"/>
    <property type="evidence" value="ECO:0007669"/>
    <property type="project" value="TreeGrafter"/>
</dbReference>
<dbReference type="GO" id="GO:0005737">
    <property type="term" value="C:cytoplasm"/>
    <property type="evidence" value="ECO:0007669"/>
    <property type="project" value="TreeGrafter"/>
</dbReference>
<evidence type="ECO:0000256" key="7">
    <source>
        <dbReference type="ARBA" id="ARBA00023049"/>
    </source>
</evidence>
<comment type="cofactor">
    <cofactor evidence="9 11">
        <name>Zn(2+)</name>
        <dbReference type="ChEBI" id="CHEBI:29105"/>
    </cofactor>
    <text evidence="9 11">Binds 1 zinc ion per subunit.</text>
</comment>
<evidence type="ECO:0000259" key="13">
    <source>
        <dbReference type="Pfam" id="PF11838"/>
    </source>
</evidence>
<gene>
    <name evidence="15" type="ORF">BCR33DRAFT_852807</name>
</gene>
<name>A0A1Y2C0S0_9FUNG</name>
<evidence type="ECO:0000313" key="16">
    <source>
        <dbReference type="Proteomes" id="UP000193642"/>
    </source>
</evidence>
<evidence type="ECO:0000256" key="8">
    <source>
        <dbReference type="PIRSR" id="PIRSR634016-1"/>
    </source>
</evidence>
<dbReference type="InterPro" id="IPR034016">
    <property type="entry name" value="M1_APN-typ"/>
</dbReference>
<dbReference type="GO" id="GO:0006508">
    <property type="term" value="P:proteolysis"/>
    <property type="evidence" value="ECO:0007669"/>
    <property type="project" value="UniProtKB-KW"/>
</dbReference>
<dbReference type="GO" id="GO:0016020">
    <property type="term" value="C:membrane"/>
    <property type="evidence" value="ECO:0007669"/>
    <property type="project" value="TreeGrafter"/>
</dbReference>
<evidence type="ECO:0000256" key="4">
    <source>
        <dbReference type="ARBA" id="ARBA00022723"/>
    </source>
</evidence>
<dbReference type="Gene3D" id="1.10.390.10">
    <property type="entry name" value="Neutral Protease Domain 2"/>
    <property type="match status" value="1"/>
</dbReference>
<dbReference type="EC" id="3.4.11.-" evidence="11"/>
<evidence type="ECO:0000256" key="3">
    <source>
        <dbReference type="ARBA" id="ARBA00022670"/>
    </source>
</evidence>
<feature type="binding site" evidence="9">
    <location>
        <position position="367"/>
    </location>
    <ligand>
        <name>Zn(2+)</name>
        <dbReference type="ChEBI" id="CHEBI:29105"/>
        <note>catalytic</note>
    </ligand>
</feature>
<comment type="caution">
    <text evidence="15">The sequence shown here is derived from an EMBL/GenBank/DDBJ whole genome shotgun (WGS) entry which is preliminary data.</text>
</comment>
<dbReference type="PANTHER" id="PTHR11533:SF299">
    <property type="entry name" value="AMINOPEPTIDASE"/>
    <property type="match status" value="1"/>
</dbReference>
<dbReference type="STRING" id="329046.A0A1Y2C0S0"/>
<dbReference type="OrthoDB" id="10031169at2759"/>
<dbReference type="Pfam" id="PF17900">
    <property type="entry name" value="Peptidase_M1_N"/>
    <property type="match status" value="1"/>
</dbReference>
<dbReference type="GO" id="GO:0043171">
    <property type="term" value="P:peptide catabolic process"/>
    <property type="evidence" value="ECO:0007669"/>
    <property type="project" value="TreeGrafter"/>
</dbReference>
<keyword evidence="3 11" id="KW-0645">Protease</keyword>
<evidence type="ECO:0000256" key="10">
    <source>
        <dbReference type="PIRSR" id="PIRSR634016-4"/>
    </source>
</evidence>
<feature type="binding site" evidence="9">
    <location>
        <position position="344"/>
    </location>
    <ligand>
        <name>Zn(2+)</name>
        <dbReference type="ChEBI" id="CHEBI:29105"/>
        <note>catalytic</note>
    </ligand>
</feature>
<keyword evidence="7 11" id="KW-0482">Metalloprotease</keyword>
<evidence type="ECO:0000256" key="6">
    <source>
        <dbReference type="ARBA" id="ARBA00022833"/>
    </source>
</evidence>
<dbReference type="InterPro" id="IPR027268">
    <property type="entry name" value="Peptidase_M4/M1_CTD_sf"/>
</dbReference>
<feature type="site" description="Transition state stabilizer" evidence="10">
    <location>
        <position position="430"/>
    </location>
</feature>
<dbReference type="PRINTS" id="PR00756">
    <property type="entry name" value="ALADIPTASE"/>
</dbReference>
<organism evidence="15 16">
    <name type="scientific">Rhizoclosmatium globosum</name>
    <dbReference type="NCBI Taxonomy" id="329046"/>
    <lineage>
        <taxon>Eukaryota</taxon>
        <taxon>Fungi</taxon>
        <taxon>Fungi incertae sedis</taxon>
        <taxon>Chytridiomycota</taxon>
        <taxon>Chytridiomycota incertae sedis</taxon>
        <taxon>Chytridiomycetes</taxon>
        <taxon>Chytridiales</taxon>
        <taxon>Chytriomycetaceae</taxon>
        <taxon>Rhizoclosmatium</taxon>
    </lineage>
</organism>
<dbReference type="InterPro" id="IPR045357">
    <property type="entry name" value="Aminopeptidase_N-like_N"/>
</dbReference>
<dbReference type="InterPro" id="IPR024571">
    <property type="entry name" value="ERAP1-like_C_dom"/>
</dbReference>
<evidence type="ECO:0000259" key="12">
    <source>
        <dbReference type="Pfam" id="PF01433"/>
    </source>
</evidence>
<dbReference type="FunFam" id="1.10.390.10:FF:000006">
    <property type="entry name" value="Puromycin-sensitive aminopeptidase"/>
    <property type="match status" value="1"/>
</dbReference>
<dbReference type="Pfam" id="PF11838">
    <property type="entry name" value="ERAP1_C"/>
    <property type="match status" value="1"/>
</dbReference>
<feature type="active site" description="Proton acceptor" evidence="8">
    <location>
        <position position="345"/>
    </location>
</feature>
<dbReference type="EMBL" id="MCGO01000035">
    <property type="protein sequence ID" value="ORY40504.1"/>
    <property type="molecule type" value="Genomic_DNA"/>
</dbReference>
<comment type="similarity">
    <text evidence="1 11">Belongs to the peptidase M1 family.</text>
</comment>
<keyword evidence="2 11" id="KW-0031">Aminopeptidase</keyword>
<evidence type="ECO:0000256" key="9">
    <source>
        <dbReference type="PIRSR" id="PIRSR634016-3"/>
    </source>
</evidence>
<evidence type="ECO:0000259" key="14">
    <source>
        <dbReference type="Pfam" id="PF17900"/>
    </source>
</evidence>
<evidence type="ECO:0000256" key="1">
    <source>
        <dbReference type="ARBA" id="ARBA00010136"/>
    </source>
</evidence>
<dbReference type="CDD" id="cd09601">
    <property type="entry name" value="M1_APN-Q_like"/>
    <property type="match status" value="1"/>
</dbReference>
<dbReference type="GO" id="GO:0042277">
    <property type="term" value="F:peptide binding"/>
    <property type="evidence" value="ECO:0007669"/>
    <property type="project" value="TreeGrafter"/>
</dbReference>
<feature type="domain" description="Aminopeptidase N-like N-terminal" evidence="14">
    <location>
        <begin position="11"/>
        <end position="234"/>
    </location>
</feature>
<dbReference type="Gene3D" id="2.60.40.1730">
    <property type="entry name" value="tricorn interacting facor f3 domain"/>
    <property type="match status" value="1"/>
</dbReference>
<protein>
    <recommendedName>
        <fullName evidence="11">Aminopeptidase</fullName>
        <ecNumber evidence="11">3.4.11.-</ecNumber>
    </recommendedName>
</protein>
<proteinExistence type="inferred from homology"/>
<feature type="domain" description="ERAP1-like C-terminal" evidence="13">
    <location>
        <begin position="568"/>
        <end position="755"/>
    </location>
</feature>
<evidence type="ECO:0000256" key="5">
    <source>
        <dbReference type="ARBA" id="ARBA00022801"/>
    </source>
</evidence>
<dbReference type="Proteomes" id="UP000193642">
    <property type="component" value="Unassembled WGS sequence"/>
</dbReference>
<evidence type="ECO:0000313" key="15">
    <source>
        <dbReference type="EMBL" id="ORY40504.1"/>
    </source>
</evidence>
<evidence type="ECO:0000256" key="11">
    <source>
        <dbReference type="RuleBase" id="RU364040"/>
    </source>
</evidence>
<dbReference type="GO" id="GO:0070006">
    <property type="term" value="F:metalloaminopeptidase activity"/>
    <property type="evidence" value="ECO:0007669"/>
    <property type="project" value="TreeGrafter"/>
</dbReference>
<keyword evidence="5 11" id="KW-0378">Hydrolase</keyword>
<dbReference type="InterPro" id="IPR050344">
    <property type="entry name" value="Peptidase_M1_aminopeptidases"/>
</dbReference>
<feature type="binding site" evidence="9">
    <location>
        <position position="348"/>
    </location>
    <ligand>
        <name>Zn(2+)</name>
        <dbReference type="ChEBI" id="CHEBI:29105"/>
        <note>catalytic</note>
    </ligand>
</feature>
<feature type="domain" description="Peptidase M1 membrane alanine aminopeptidase" evidence="12">
    <location>
        <begin position="272"/>
        <end position="495"/>
    </location>
</feature>
<dbReference type="PANTHER" id="PTHR11533">
    <property type="entry name" value="PROTEASE M1 ZINC METALLOPROTEASE"/>
    <property type="match status" value="1"/>
</dbReference>
<dbReference type="InterPro" id="IPR042097">
    <property type="entry name" value="Aminopeptidase_N-like_N_sf"/>
</dbReference>
<dbReference type="Pfam" id="PF01433">
    <property type="entry name" value="Peptidase_M1"/>
    <property type="match status" value="1"/>
</dbReference>
<dbReference type="SUPFAM" id="SSF63737">
    <property type="entry name" value="Leukotriene A4 hydrolase N-terminal domain"/>
    <property type="match status" value="1"/>
</dbReference>
<evidence type="ECO:0000256" key="2">
    <source>
        <dbReference type="ARBA" id="ARBA00022438"/>
    </source>
</evidence>
<reference evidence="15 16" key="1">
    <citation type="submission" date="2016-07" db="EMBL/GenBank/DDBJ databases">
        <title>Pervasive Adenine N6-methylation of Active Genes in Fungi.</title>
        <authorList>
            <consortium name="DOE Joint Genome Institute"/>
            <person name="Mondo S.J."/>
            <person name="Dannebaum R.O."/>
            <person name="Kuo R.C."/>
            <person name="Labutti K."/>
            <person name="Haridas S."/>
            <person name="Kuo A."/>
            <person name="Salamov A."/>
            <person name="Ahrendt S.R."/>
            <person name="Lipzen A."/>
            <person name="Sullivan W."/>
            <person name="Andreopoulos W.B."/>
            <person name="Clum A."/>
            <person name="Lindquist E."/>
            <person name="Daum C."/>
            <person name="Ramamoorthy G.K."/>
            <person name="Gryganskyi A."/>
            <person name="Culley D."/>
            <person name="Magnuson J.K."/>
            <person name="James T.Y."/>
            <person name="O'Malley M.A."/>
            <person name="Stajich J.E."/>
            <person name="Spatafora J.W."/>
            <person name="Visel A."/>
            <person name="Grigoriev I.V."/>
        </authorList>
    </citation>
    <scope>NUCLEOTIDE SEQUENCE [LARGE SCALE GENOMIC DNA]</scope>
    <source>
        <strain evidence="15 16">JEL800</strain>
    </source>
</reference>
<accession>A0A1Y2C0S0</accession>
<dbReference type="InterPro" id="IPR014782">
    <property type="entry name" value="Peptidase_M1_dom"/>
</dbReference>
<dbReference type="AlphaFoldDB" id="A0A1Y2C0S0"/>
<dbReference type="Gene3D" id="1.25.50.20">
    <property type="match status" value="1"/>
</dbReference>
<dbReference type="InterPro" id="IPR001930">
    <property type="entry name" value="Peptidase_M1"/>
</dbReference>
<keyword evidence="4 9" id="KW-0479">Metal-binding</keyword>
<keyword evidence="16" id="KW-1185">Reference proteome</keyword>
<keyword evidence="6 9" id="KW-0862">Zinc</keyword>
<dbReference type="SUPFAM" id="SSF55486">
    <property type="entry name" value="Metalloproteases ('zincins'), catalytic domain"/>
    <property type="match status" value="1"/>
</dbReference>
<sequence length="967" mass="108441">MTGATQIKPEWYCVSVRVPPESVLLPTTSNVPFTGTVRIGLSFTDVEAVAQTTQININAAKSIKVTSAKLIVKLGKTKISLDTRSIDRISDDVVALLFTLQTVQTTAFEASIPEFELQIAFEGTIEFMDHIGFVRCPVEAEDDDEWSDDSSGDSDQPLTFADFVLATNLEPDGAGPRHVFPCFDHPALKASFEISIAAPKEYTVVSNAPVREVTEVSDALKQWTFEKTPPMSTYNVAWAMGVVSFVEGISSGTRHIPVRVYCPPGQEEDARFALEAAVNSLSTLEKIYKTPYSLPKLDLFPIPYFDGEALESYGLCLFQSSLLLLPPTTASPSDKMDVALLVSHELVHQWFGNLVTMKWWDDLWINEALADWGEYAPIAAWKPEWNVWDYFFENEDSLGFESDSTFWTHPMVHDVTTRMQVEGTFDYIAYKKGASVIRMFEHWVNWKSGSADSWNNILADFLTAHAFKNVTSQDFIDVLQNYDASGNLATVFKQWIELEGHPVVFIDEKTNTLRQEYFTLWKENKSVQPQTRYIPFSYQFVDLESNAITAIEYTNTSIPTPPSKTHILLPNPLRAGFYRFLPSSAHLSHILKIAPSQSPTIRAAFLSDLSALALSNRLDPPKALTAFETLLPQERHPSVWRVFILFILPHWRNLRGWTPWFTSKILFPVLDTIPWFPSEPNTDDFLLPQLQDALFPLAAQYSHPETMAHAKTLFTQWVKAGSMDDEPSEPIVETVYTALVLTAPEKAFKFLWDDDDDDRELPGDETERVGATAWSPIRKHWEVCLDMERVLEGLGFESIAEAKDAEVMVMEEWSDRVSMIVQAGFGGDREERCEVGWKALRGDAFGGGSGTIDEVTGLMEALRVGKKGGKGTGKAKKQKSGVFPQGCWNYFVKQGHPIVADCVEEVVAACEFQGDIWNDAVSCLGSGKEWKVKVSGESLVLTGVRKGLEKAWARAMFIEKYGNIMEQ</sequence>
<dbReference type="GO" id="GO:0008270">
    <property type="term" value="F:zinc ion binding"/>
    <property type="evidence" value="ECO:0007669"/>
    <property type="project" value="UniProtKB-UniRule"/>
</dbReference>